<dbReference type="GO" id="GO:0006355">
    <property type="term" value="P:regulation of DNA-templated transcription"/>
    <property type="evidence" value="ECO:0007669"/>
    <property type="project" value="InterPro"/>
</dbReference>
<comment type="caution">
    <text evidence="5">The sequence shown here is derived from an EMBL/GenBank/DDBJ whole genome shotgun (WGS) entry which is preliminary data.</text>
</comment>
<feature type="domain" description="HTH luxR-type" evidence="4">
    <location>
        <begin position="176"/>
        <end position="241"/>
    </location>
</feature>
<dbReference type="Gene3D" id="3.30.450.80">
    <property type="entry name" value="Transcription factor LuxR-like, autoinducer-binding domain"/>
    <property type="match status" value="1"/>
</dbReference>
<dbReference type="PROSITE" id="PS50043">
    <property type="entry name" value="HTH_LUXR_2"/>
    <property type="match status" value="1"/>
</dbReference>
<dbReference type="InterPro" id="IPR005143">
    <property type="entry name" value="TF_LuxR_autoind-bd_dom"/>
</dbReference>
<keyword evidence="1" id="KW-0805">Transcription regulation</keyword>
<dbReference type="eggNOG" id="COG2771">
    <property type="taxonomic scope" value="Bacteria"/>
</dbReference>
<dbReference type="Proteomes" id="UP000024942">
    <property type="component" value="Unassembled WGS sequence"/>
</dbReference>
<dbReference type="GO" id="GO:0003677">
    <property type="term" value="F:DNA binding"/>
    <property type="evidence" value="ECO:0007669"/>
    <property type="project" value="UniProtKB-KW"/>
</dbReference>
<dbReference type="Pfam" id="PF03472">
    <property type="entry name" value="Autoind_bind"/>
    <property type="match status" value="1"/>
</dbReference>
<reference evidence="5 6" key="1">
    <citation type="journal article" date="2014" name="Antonie Van Leeuwenhoek">
        <title>Hyphomonas beringensis sp. nov. and Hyphomonas chukchiensis sp. nov., isolated from surface seawater of the Bering Sea and Chukchi Sea.</title>
        <authorList>
            <person name="Li C."/>
            <person name="Lai Q."/>
            <person name="Li G."/>
            <person name="Dong C."/>
            <person name="Wang J."/>
            <person name="Liao Y."/>
            <person name="Shao Z."/>
        </authorList>
    </citation>
    <scope>NUCLEOTIDE SEQUENCE [LARGE SCALE GENOMIC DNA]</scope>
    <source>
        <strain evidence="5 6">SCH89</strain>
    </source>
</reference>
<keyword evidence="3" id="KW-0804">Transcription</keyword>
<dbReference type="InterPro" id="IPR000792">
    <property type="entry name" value="Tscrpt_reg_LuxR_C"/>
</dbReference>
<gene>
    <name evidence="5" type="ORF">HOC_13339</name>
</gene>
<proteinExistence type="predicted"/>
<dbReference type="EMBL" id="ARYL01000020">
    <property type="protein sequence ID" value="KDA01903.1"/>
    <property type="molecule type" value="Genomic_DNA"/>
</dbReference>
<keyword evidence="6" id="KW-1185">Reference proteome</keyword>
<dbReference type="SMART" id="SM00421">
    <property type="entry name" value="HTH_LUXR"/>
    <property type="match status" value="1"/>
</dbReference>
<evidence type="ECO:0000313" key="5">
    <source>
        <dbReference type="EMBL" id="KDA01903.1"/>
    </source>
</evidence>
<keyword evidence="2" id="KW-0238">DNA-binding</keyword>
<dbReference type="CDD" id="cd06170">
    <property type="entry name" value="LuxR_C_like"/>
    <property type="match status" value="1"/>
</dbReference>
<dbReference type="PANTHER" id="PTHR44688">
    <property type="entry name" value="DNA-BINDING TRANSCRIPTIONAL ACTIVATOR DEVR_DOSR"/>
    <property type="match status" value="1"/>
</dbReference>
<evidence type="ECO:0000313" key="6">
    <source>
        <dbReference type="Proteomes" id="UP000024942"/>
    </source>
</evidence>
<evidence type="ECO:0000256" key="1">
    <source>
        <dbReference type="ARBA" id="ARBA00023015"/>
    </source>
</evidence>
<dbReference type="Gene3D" id="1.10.10.10">
    <property type="entry name" value="Winged helix-like DNA-binding domain superfamily/Winged helix DNA-binding domain"/>
    <property type="match status" value="1"/>
</dbReference>
<dbReference type="AlphaFoldDB" id="A0A059G637"/>
<dbReference type="InterPro" id="IPR036693">
    <property type="entry name" value="TF_LuxR_autoind-bd_dom_sf"/>
</dbReference>
<organism evidence="5 6">
    <name type="scientific">Hyphomonas oceanitis SCH89</name>
    <dbReference type="NCBI Taxonomy" id="1280953"/>
    <lineage>
        <taxon>Bacteria</taxon>
        <taxon>Pseudomonadati</taxon>
        <taxon>Pseudomonadota</taxon>
        <taxon>Alphaproteobacteria</taxon>
        <taxon>Hyphomonadales</taxon>
        <taxon>Hyphomonadaceae</taxon>
        <taxon>Hyphomonas</taxon>
    </lineage>
</organism>
<dbReference type="SUPFAM" id="SSF75516">
    <property type="entry name" value="Pheromone-binding domain of LuxR-like quorum-sensing transcription factors"/>
    <property type="match status" value="1"/>
</dbReference>
<accession>A0A059G637</accession>
<dbReference type="PATRIC" id="fig|1280953.3.peg.2685"/>
<dbReference type="InterPro" id="IPR036388">
    <property type="entry name" value="WH-like_DNA-bd_sf"/>
</dbReference>
<evidence type="ECO:0000256" key="2">
    <source>
        <dbReference type="ARBA" id="ARBA00023125"/>
    </source>
</evidence>
<dbReference type="PRINTS" id="PR00038">
    <property type="entry name" value="HTHLUXR"/>
</dbReference>
<dbReference type="Pfam" id="PF00196">
    <property type="entry name" value="GerE"/>
    <property type="match status" value="1"/>
</dbReference>
<dbReference type="SUPFAM" id="SSF46894">
    <property type="entry name" value="C-terminal effector domain of the bipartite response regulators"/>
    <property type="match status" value="1"/>
</dbReference>
<sequence length="245" mass="27004">MTPMRNYDGSAVLEAIRLILATHSDSAALIALAGFIEAYGFEKIFLGHLVNPYSVPLKDILYLSNWPEELKAARKKQAAILHDPVAICAIRSKRPFTWAEARAHATRSGRRIVDLVHGFGLTHGMMFPMHALDSVSGGVSLGGPLKTDLSPIQIRELEIVCQAAYYHLESMHGPFPYQKVAELTGREAECVTFAASGKSNWEIAHILGIQEDTVKKTLRRASNKLDAVNRTHLVASAIARHQIFP</sequence>
<evidence type="ECO:0000256" key="3">
    <source>
        <dbReference type="ARBA" id="ARBA00023163"/>
    </source>
</evidence>
<dbReference type="STRING" id="1280953.HOC_13339"/>
<protein>
    <submittedName>
        <fullName evidence="5">LuxR family transcriptional regulator</fullName>
    </submittedName>
</protein>
<evidence type="ECO:0000259" key="4">
    <source>
        <dbReference type="PROSITE" id="PS50043"/>
    </source>
</evidence>
<name>A0A059G637_9PROT</name>
<dbReference type="InterPro" id="IPR016032">
    <property type="entry name" value="Sig_transdc_resp-reg_C-effctor"/>
</dbReference>
<dbReference type="PANTHER" id="PTHR44688:SF16">
    <property type="entry name" value="DNA-BINDING TRANSCRIPTIONAL ACTIVATOR DEVR_DOSR"/>
    <property type="match status" value="1"/>
</dbReference>